<feature type="domain" description="HTH cro/C1-type" evidence="2">
    <location>
        <begin position="11"/>
        <end position="40"/>
    </location>
</feature>
<dbReference type="SMART" id="SM00530">
    <property type="entry name" value="HTH_XRE"/>
    <property type="match status" value="1"/>
</dbReference>
<feature type="region of interest" description="Disordered" evidence="1">
    <location>
        <begin position="74"/>
        <end position="101"/>
    </location>
</feature>
<dbReference type="SUPFAM" id="SSF47413">
    <property type="entry name" value="lambda repressor-like DNA-binding domains"/>
    <property type="match status" value="1"/>
</dbReference>
<dbReference type="EMBL" id="SCIU01000018">
    <property type="protein sequence ID" value="RXB30968.1"/>
    <property type="molecule type" value="Genomic_DNA"/>
</dbReference>
<evidence type="ECO:0000256" key="1">
    <source>
        <dbReference type="SAM" id="MobiDB-lite"/>
    </source>
</evidence>
<proteinExistence type="predicted"/>
<protein>
    <submittedName>
        <fullName evidence="3">XRE family transcriptional regulator</fullName>
    </submittedName>
</protein>
<dbReference type="GO" id="GO:0003677">
    <property type="term" value="F:DNA binding"/>
    <property type="evidence" value="ECO:0007669"/>
    <property type="project" value="InterPro"/>
</dbReference>
<dbReference type="Proteomes" id="UP000290652">
    <property type="component" value="Unassembled WGS sequence"/>
</dbReference>
<gene>
    <name evidence="3" type="ORF">EPS97_11435</name>
</gene>
<organism evidence="3 4">
    <name type="scientific">Escherichia coli</name>
    <dbReference type="NCBI Taxonomy" id="562"/>
    <lineage>
        <taxon>Bacteria</taxon>
        <taxon>Pseudomonadati</taxon>
        <taxon>Pseudomonadota</taxon>
        <taxon>Gammaproteobacteria</taxon>
        <taxon>Enterobacterales</taxon>
        <taxon>Enterobacteriaceae</taxon>
        <taxon>Escherichia</taxon>
    </lineage>
</organism>
<evidence type="ECO:0000313" key="3">
    <source>
        <dbReference type="EMBL" id="RXB30968.1"/>
    </source>
</evidence>
<reference evidence="3 4" key="1">
    <citation type="submission" date="2019-01" db="EMBL/GenBank/DDBJ databases">
        <title>Genomic analysis of febrile catheter-associated UTI E. coli isolates.</title>
        <authorList>
            <person name="Potter R."/>
            <person name="Zou Z."/>
            <person name="Henderson J."/>
            <person name="Dantas G."/>
        </authorList>
    </citation>
    <scope>NUCLEOTIDE SEQUENCE [LARGE SCALE GENOMIC DNA]</scope>
    <source>
        <strain evidence="3 4">49_rectal</strain>
    </source>
</reference>
<evidence type="ECO:0000313" key="4">
    <source>
        <dbReference type="Proteomes" id="UP000290652"/>
    </source>
</evidence>
<name>A0A9Q7KB32_ECOLX</name>
<feature type="compositionally biased region" description="Basic residues" evidence="1">
    <location>
        <begin position="92"/>
        <end position="101"/>
    </location>
</feature>
<feature type="compositionally biased region" description="Polar residues" evidence="1">
    <location>
        <begin position="75"/>
        <end position="85"/>
    </location>
</feature>
<evidence type="ECO:0000259" key="2">
    <source>
        <dbReference type="PROSITE" id="PS50943"/>
    </source>
</evidence>
<comment type="caution">
    <text evidence="3">The sequence shown here is derived from an EMBL/GenBank/DDBJ whole genome shotgun (WGS) entry which is preliminary data.</text>
</comment>
<dbReference type="Pfam" id="PF01381">
    <property type="entry name" value="HTH_3"/>
    <property type="match status" value="1"/>
</dbReference>
<dbReference type="RefSeq" id="WP_128542706.1">
    <property type="nucleotide sequence ID" value="NZ_SCIU01000018.1"/>
</dbReference>
<dbReference type="CDD" id="cd00093">
    <property type="entry name" value="HTH_XRE"/>
    <property type="match status" value="1"/>
</dbReference>
<dbReference type="InterPro" id="IPR001387">
    <property type="entry name" value="Cro/C1-type_HTH"/>
</dbReference>
<dbReference type="Gene3D" id="1.10.260.40">
    <property type="entry name" value="lambda repressor-like DNA-binding domains"/>
    <property type="match status" value="1"/>
</dbReference>
<dbReference type="InterPro" id="IPR010982">
    <property type="entry name" value="Lambda_DNA-bd_dom_sf"/>
</dbReference>
<dbReference type="PROSITE" id="PS50943">
    <property type="entry name" value="HTH_CROC1"/>
    <property type="match status" value="1"/>
</dbReference>
<accession>A0A9Q7KB32</accession>
<dbReference type="AlphaFoldDB" id="A0A9Q7KB32"/>
<sequence>MANSSSLGEKIRLIREAEGLTRAQLAEMLDVPYGTLNNYEMKGIQMTEKFMVNFTNHPRFEKYALWLMTDKTAPSAGQVSPTLSPDGQGKTMSRRSGLKTG</sequence>